<evidence type="ECO:0000259" key="8">
    <source>
        <dbReference type="Pfam" id="PF00924"/>
    </source>
</evidence>
<name>A0ABS5RSB4_9HYPH</name>
<accession>A0ABS5RSB4</accession>
<dbReference type="InterPro" id="IPR011014">
    <property type="entry name" value="MscS_channel_TM-2"/>
</dbReference>
<keyword evidence="7" id="KW-0406">Ion transport</keyword>
<sequence>MEASSENLIAAAGDVWQTLTALIVAYAFSALGAILILIIGWIIAGLAERWSYSGLGAFKHIDETIKRFISKTLRYMILVLVGITVLSQFGVQTTSIIAALGAAGLAIGLALQGTLQNIAAGLMLLFLRPFRVGEYVDAGDVAGTIKEIGLFATELRTFDGLYVMAPNSSLWGKPIKNFSRNTTRRADIAVGIGYNDNVELGRSLLLDMMKQEPRVFDDPAPMVFVTELADNSVNLGLRYWSQSSDYEVLKSDMTNRAKSELEAHGLSIPFPQRDVHHFYEAGLPPREAAAGSDIN</sequence>
<dbReference type="InterPro" id="IPR049278">
    <property type="entry name" value="MS_channel_C"/>
</dbReference>
<gene>
    <name evidence="11" type="ORF">JYU29_04510</name>
</gene>
<dbReference type="PANTHER" id="PTHR30221">
    <property type="entry name" value="SMALL-CONDUCTANCE MECHANOSENSITIVE CHANNEL"/>
    <property type="match status" value="1"/>
</dbReference>
<dbReference type="Gene3D" id="3.30.70.100">
    <property type="match status" value="1"/>
</dbReference>
<dbReference type="RefSeq" id="WP_213983534.1">
    <property type="nucleotide sequence ID" value="NZ_JAFMNX010000001.1"/>
</dbReference>
<evidence type="ECO:0000256" key="6">
    <source>
        <dbReference type="ARBA" id="ARBA00023136"/>
    </source>
</evidence>
<proteinExistence type="inferred from homology"/>
<dbReference type="InterPro" id="IPR011066">
    <property type="entry name" value="MscS_channel_C_sf"/>
</dbReference>
<dbReference type="InterPro" id="IPR010920">
    <property type="entry name" value="LSM_dom_sf"/>
</dbReference>
<dbReference type="SUPFAM" id="SSF82689">
    <property type="entry name" value="Mechanosensitive channel protein MscS (YggB), C-terminal domain"/>
    <property type="match status" value="1"/>
</dbReference>
<dbReference type="SUPFAM" id="SSF82861">
    <property type="entry name" value="Mechanosensitive channel protein MscS (YggB), transmembrane region"/>
    <property type="match status" value="1"/>
</dbReference>
<keyword evidence="7" id="KW-0407">Ion channel</keyword>
<evidence type="ECO:0000259" key="10">
    <source>
        <dbReference type="Pfam" id="PF21088"/>
    </source>
</evidence>
<dbReference type="SUPFAM" id="SSF50182">
    <property type="entry name" value="Sm-like ribonucleoproteins"/>
    <property type="match status" value="1"/>
</dbReference>
<keyword evidence="5 7" id="KW-1133">Transmembrane helix</keyword>
<evidence type="ECO:0000256" key="7">
    <source>
        <dbReference type="RuleBase" id="RU369025"/>
    </source>
</evidence>
<keyword evidence="7" id="KW-0997">Cell inner membrane</keyword>
<comment type="caution">
    <text evidence="7">Lacks conserved residue(s) required for the propagation of feature annotation.</text>
</comment>
<comment type="subcellular location">
    <subcellularLocation>
        <location evidence="7">Cell inner membrane</location>
        <topology evidence="7">Multi-pass membrane protein</topology>
    </subcellularLocation>
    <subcellularLocation>
        <location evidence="1">Cell membrane</location>
        <topology evidence="1">Multi-pass membrane protein</topology>
    </subcellularLocation>
</comment>
<evidence type="ECO:0000256" key="4">
    <source>
        <dbReference type="ARBA" id="ARBA00022692"/>
    </source>
</evidence>
<organism evidence="11 12">
    <name type="scientific">Tianweitania aestuarii</name>
    <dbReference type="NCBI Taxonomy" id="2814886"/>
    <lineage>
        <taxon>Bacteria</taxon>
        <taxon>Pseudomonadati</taxon>
        <taxon>Pseudomonadota</taxon>
        <taxon>Alphaproteobacteria</taxon>
        <taxon>Hyphomicrobiales</taxon>
        <taxon>Phyllobacteriaceae</taxon>
        <taxon>Tianweitania</taxon>
    </lineage>
</organism>
<keyword evidence="6 7" id="KW-0472">Membrane</keyword>
<evidence type="ECO:0000256" key="2">
    <source>
        <dbReference type="ARBA" id="ARBA00008017"/>
    </source>
</evidence>
<dbReference type="Pfam" id="PF21082">
    <property type="entry name" value="MS_channel_3rd"/>
    <property type="match status" value="1"/>
</dbReference>
<evidence type="ECO:0000256" key="1">
    <source>
        <dbReference type="ARBA" id="ARBA00004651"/>
    </source>
</evidence>
<keyword evidence="3" id="KW-1003">Cell membrane</keyword>
<evidence type="ECO:0000256" key="3">
    <source>
        <dbReference type="ARBA" id="ARBA00022475"/>
    </source>
</evidence>
<dbReference type="Pfam" id="PF05552">
    <property type="entry name" value="MS_channel_1st_1"/>
    <property type="match status" value="1"/>
</dbReference>
<keyword evidence="12" id="KW-1185">Reference proteome</keyword>
<evidence type="ECO:0000313" key="12">
    <source>
        <dbReference type="Proteomes" id="UP001297272"/>
    </source>
</evidence>
<reference evidence="11 12" key="1">
    <citation type="submission" date="2021-03" db="EMBL/GenBank/DDBJ databases">
        <title>Tianweitania aestuarii sp. nov., isolated from a tidal flat.</title>
        <authorList>
            <person name="Park S."/>
            <person name="Yoon J.-H."/>
        </authorList>
    </citation>
    <scope>NUCLEOTIDE SEQUENCE [LARGE SCALE GENOMIC DNA]</scope>
    <source>
        <strain evidence="11 12">BSSL-BM11</strain>
    </source>
</reference>
<dbReference type="PANTHER" id="PTHR30221:SF8">
    <property type="entry name" value="SMALL-CONDUCTANCE MECHANOSENSITIVE CHANNEL"/>
    <property type="match status" value="1"/>
</dbReference>
<feature type="transmembrane region" description="Helical" evidence="7">
    <location>
        <begin position="68"/>
        <end position="90"/>
    </location>
</feature>
<evidence type="ECO:0000259" key="9">
    <source>
        <dbReference type="Pfam" id="PF21082"/>
    </source>
</evidence>
<protein>
    <recommendedName>
        <fullName evidence="7">Small-conductance mechanosensitive channel</fullName>
    </recommendedName>
</protein>
<keyword evidence="4 7" id="KW-0812">Transmembrane</keyword>
<comment type="similarity">
    <text evidence="2 7">Belongs to the MscS (TC 1.A.23) family.</text>
</comment>
<dbReference type="Gene3D" id="2.30.30.60">
    <property type="match status" value="1"/>
</dbReference>
<comment type="caution">
    <text evidence="11">The sequence shown here is derived from an EMBL/GenBank/DDBJ whole genome shotgun (WGS) entry which is preliminary data.</text>
</comment>
<dbReference type="EMBL" id="JAFMNX010000001">
    <property type="protein sequence ID" value="MBS9719948.1"/>
    <property type="molecule type" value="Genomic_DNA"/>
</dbReference>
<dbReference type="Pfam" id="PF00924">
    <property type="entry name" value="MS_channel_2nd"/>
    <property type="match status" value="1"/>
</dbReference>
<dbReference type="InterPro" id="IPR006685">
    <property type="entry name" value="MscS_channel_2nd"/>
</dbReference>
<feature type="domain" description="Mechanosensitive ion channel transmembrane helices 2/3" evidence="10">
    <location>
        <begin position="71"/>
        <end position="112"/>
    </location>
</feature>
<evidence type="ECO:0000313" key="11">
    <source>
        <dbReference type="EMBL" id="MBS9719948.1"/>
    </source>
</evidence>
<keyword evidence="7" id="KW-0813">Transport</keyword>
<dbReference type="InterPro" id="IPR045275">
    <property type="entry name" value="MscS_archaea/bacteria_type"/>
</dbReference>
<feature type="domain" description="Mechanosensitive ion channel MscS C-terminal" evidence="9">
    <location>
        <begin position="188"/>
        <end position="268"/>
    </location>
</feature>
<feature type="transmembrane region" description="Helical" evidence="7">
    <location>
        <begin position="96"/>
        <end position="127"/>
    </location>
</feature>
<evidence type="ECO:0000256" key="5">
    <source>
        <dbReference type="ARBA" id="ARBA00022989"/>
    </source>
</evidence>
<dbReference type="Pfam" id="PF21088">
    <property type="entry name" value="MS_channel_1st"/>
    <property type="match status" value="1"/>
</dbReference>
<comment type="function">
    <text evidence="7">Mechanosensitive channel that participates in the regulation of osmotic pressure changes within the cell, opening in response to stretch forces in the membrane lipid bilayer, without the need for other proteins. Contributes to normal resistance to hypoosmotic shock. Forms an ion channel of 1.0 nanosiemens conductance with a slight preference for anions.</text>
</comment>
<comment type="subunit">
    <text evidence="7">Homoheptamer.</text>
</comment>
<feature type="domain" description="Mechanosensitive ion channel MscS" evidence="8">
    <location>
        <begin position="114"/>
        <end position="180"/>
    </location>
</feature>
<dbReference type="InterPro" id="IPR049142">
    <property type="entry name" value="MS_channel_1st"/>
</dbReference>
<dbReference type="InterPro" id="IPR008910">
    <property type="entry name" value="MSC_TM_helix"/>
</dbReference>
<feature type="transmembrane region" description="Helical" evidence="7">
    <location>
        <begin position="23"/>
        <end position="47"/>
    </location>
</feature>
<dbReference type="Proteomes" id="UP001297272">
    <property type="component" value="Unassembled WGS sequence"/>
</dbReference>
<dbReference type="InterPro" id="IPR023408">
    <property type="entry name" value="MscS_beta-dom_sf"/>
</dbReference>
<dbReference type="Gene3D" id="1.10.287.1260">
    <property type="match status" value="1"/>
</dbReference>